<comment type="subcellular location">
    <subcellularLocation>
        <location evidence="2">Nucleus</location>
    </subcellularLocation>
</comment>
<keyword evidence="2" id="KW-0647">Proteasome</keyword>
<proteinExistence type="inferred from homology"/>
<dbReference type="Proteomes" id="UP001497392">
    <property type="component" value="Unassembled WGS sequence"/>
</dbReference>
<keyword evidence="2" id="KW-0539">Nucleus</keyword>
<reference evidence="3 4" key="1">
    <citation type="submission" date="2024-06" db="EMBL/GenBank/DDBJ databases">
        <authorList>
            <person name="Kraege A."/>
            <person name="Thomma B."/>
        </authorList>
    </citation>
    <scope>NUCLEOTIDE SEQUENCE [LARGE SCALE GENOMIC DNA]</scope>
</reference>
<sequence length="73" mass="8343">MVDKLVKKKKPEEPVTIEEEDLFEDFPASKDGSGVQEGEREKEAELPLWEADWDDEDIGGDFVQHLKAELAKK</sequence>
<keyword evidence="4" id="KW-1185">Reference proteome</keyword>
<evidence type="ECO:0000313" key="4">
    <source>
        <dbReference type="Proteomes" id="UP001497392"/>
    </source>
</evidence>
<evidence type="ECO:0000256" key="2">
    <source>
        <dbReference type="RuleBase" id="RU369057"/>
    </source>
</evidence>
<dbReference type="Pfam" id="PF05160">
    <property type="entry name" value="DSS1_SEM1"/>
    <property type="match status" value="1"/>
</dbReference>
<comment type="function">
    <text evidence="2">Component of the 26S proteasome, a multiprotein complex involved in the ATP-dependent degradation of ubiquitinated proteins.</text>
</comment>
<dbReference type="EMBL" id="CAXHTA020000010">
    <property type="protein sequence ID" value="CAL5224461.1"/>
    <property type="molecule type" value="Genomic_DNA"/>
</dbReference>
<accession>A0ABP1FX49</accession>
<comment type="similarity">
    <text evidence="1 2">Belongs to the DSS1/SEM1 family.</text>
</comment>
<organism evidence="3 4">
    <name type="scientific">Coccomyxa viridis</name>
    <dbReference type="NCBI Taxonomy" id="1274662"/>
    <lineage>
        <taxon>Eukaryota</taxon>
        <taxon>Viridiplantae</taxon>
        <taxon>Chlorophyta</taxon>
        <taxon>core chlorophytes</taxon>
        <taxon>Trebouxiophyceae</taxon>
        <taxon>Trebouxiophyceae incertae sedis</taxon>
        <taxon>Coccomyxaceae</taxon>
        <taxon>Coccomyxa</taxon>
    </lineage>
</organism>
<evidence type="ECO:0000256" key="1">
    <source>
        <dbReference type="ARBA" id="ARBA00034491"/>
    </source>
</evidence>
<dbReference type="PANTHER" id="PTHR16771">
    <property type="entry name" value="26 PROTEASOME COMPLEX SUBUNIT DSS1"/>
    <property type="match status" value="1"/>
</dbReference>
<dbReference type="SMART" id="SM01385">
    <property type="entry name" value="DSS1_SEM1"/>
    <property type="match status" value="1"/>
</dbReference>
<evidence type="ECO:0000313" key="3">
    <source>
        <dbReference type="EMBL" id="CAL5224461.1"/>
    </source>
</evidence>
<dbReference type="PANTHER" id="PTHR16771:SF0">
    <property type="entry name" value="26S PROTEASOME COMPLEX SUBUNIT SEM1"/>
    <property type="match status" value="1"/>
</dbReference>
<gene>
    <name evidence="3" type="primary">g7152</name>
    <name evidence="3" type="ORF">VP750_LOCUS6120</name>
</gene>
<name>A0ABP1FX49_9CHLO</name>
<dbReference type="InterPro" id="IPR007834">
    <property type="entry name" value="DSS1_SEM1"/>
</dbReference>
<comment type="caution">
    <text evidence="3">The sequence shown here is derived from an EMBL/GenBank/DDBJ whole genome shotgun (WGS) entry which is preliminary data.</text>
</comment>
<protein>
    <recommendedName>
        <fullName evidence="2">26S proteasome complex subunit SEM1</fullName>
    </recommendedName>
</protein>